<dbReference type="Pfam" id="PF04851">
    <property type="entry name" value="ResIII"/>
    <property type="match status" value="1"/>
</dbReference>
<evidence type="ECO:0000259" key="1">
    <source>
        <dbReference type="Pfam" id="PF04851"/>
    </source>
</evidence>
<gene>
    <name evidence="3" type="ORF">SAMN02927928_2815</name>
</gene>
<accession>A0A1G4SQE2</accession>
<dbReference type="GO" id="GO:0016787">
    <property type="term" value="F:hydrolase activity"/>
    <property type="evidence" value="ECO:0007669"/>
    <property type="project" value="InterPro"/>
</dbReference>
<dbReference type="Gene3D" id="3.40.50.300">
    <property type="entry name" value="P-loop containing nucleotide triphosphate hydrolases"/>
    <property type="match status" value="2"/>
</dbReference>
<evidence type="ECO:0000259" key="2">
    <source>
        <dbReference type="Pfam" id="PF08378"/>
    </source>
</evidence>
<evidence type="ECO:0000313" key="4">
    <source>
        <dbReference type="Proteomes" id="UP000199150"/>
    </source>
</evidence>
<name>A0A1G4SQE2_9CAUL</name>
<feature type="domain" description="Helicase/UvrB N-terminal" evidence="1">
    <location>
        <begin position="212"/>
        <end position="357"/>
    </location>
</feature>
<keyword evidence="4" id="KW-1185">Reference proteome</keyword>
<dbReference type="InterPro" id="IPR011528">
    <property type="entry name" value="NERD"/>
</dbReference>
<evidence type="ECO:0000313" key="3">
    <source>
        <dbReference type="EMBL" id="SCW71231.1"/>
    </source>
</evidence>
<reference evidence="4" key="1">
    <citation type="submission" date="2016-10" db="EMBL/GenBank/DDBJ databases">
        <authorList>
            <person name="Varghese N."/>
            <person name="Submissions S."/>
        </authorList>
    </citation>
    <scope>NUCLEOTIDE SEQUENCE [LARGE SCALE GENOMIC DNA]</scope>
    <source>
        <strain evidence="4">CGMCC 1.3431</strain>
    </source>
</reference>
<dbReference type="InterPro" id="IPR027417">
    <property type="entry name" value="P-loop_NTPase"/>
</dbReference>
<protein>
    <submittedName>
        <fullName evidence="3">Type III restriction enzyme, res subunit</fullName>
    </submittedName>
</protein>
<sequence>MTTMLPDSLPRDAPQAEIAMFELIRDAKGLDDCFCLHSLGIARHRRKSYAEADLVFIGPHGVFCLEVKGGHVVRNAGTWTIGWPKGKTYNSKEGPFVQSEGTRWALYDYLGANFGTKYRNEILLGWGVAFPDIIFTETDPEWDQDLIFDQRDKTRSFGLFVDRLEHYFRQRLKDTGKPQPQRLGAARVREIVDSLRGDFEIIPSILGLMAESQEELIRLSRDQFVVLDYCLNDKNPRMICEGAAGTGKTLIAVEAARRLAKKGNKVLFLCYNDNLARFLSAGNFDEGTKPQISTIHRFIGEIIKKAGLAGELSTARESLSENAFFQTAYPRLFEDAAASLFDCDELPQFDVVIIDEAQDILTLPILNCVDLVLDRGIASGRWMFFLDSGVQSDVYGRLDVGLTTALEQYQPFTFTLTENFRNPKAIVVEMCTLTGLAEPICRRQLVSKVEYAVWRNEADQGEKLKTTISNLLMEGVAPSDICVLSARKRENACIIRFPPKVGKPITYLDPENVYRVPESIFCSSVSAFKGLESEFIILTDMPSLDLMDAWAKSIFYVGMTRARSKLFALVNQEFYDVRTR</sequence>
<proteinExistence type="predicted"/>
<dbReference type="Pfam" id="PF08378">
    <property type="entry name" value="NERD"/>
    <property type="match status" value="1"/>
</dbReference>
<feature type="domain" description="NERD" evidence="2">
    <location>
        <begin position="29"/>
        <end position="111"/>
    </location>
</feature>
<dbReference type="STRING" id="260084.SAMN02927928_2815"/>
<dbReference type="SUPFAM" id="SSF52540">
    <property type="entry name" value="P-loop containing nucleoside triphosphate hydrolases"/>
    <property type="match status" value="1"/>
</dbReference>
<dbReference type="InterPro" id="IPR006935">
    <property type="entry name" value="Helicase/UvrB_N"/>
</dbReference>
<dbReference type="GO" id="GO:0003677">
    <property type="term" value="F:DNA binding"/>
    <property type="evidence" value="ECO:0007669"/>
    <property type="project" value="InterPro"/>
</dbReference>
<dbReference type="GO" id="GO:0005524">
    <property type="term" value="F:ATP binding"/>
    <property type="evidence" value="ECO:0007669"/>
    <property type="project" value="InterPro"/>
</dbReference>
<dbReference type="AlphaFoldDB" id="A0A1G4SQE2"/>
<dbReference type="EMBL" id="FMTS01000005">
    <property type="protein sequence ID" value="SCW71231.1"/>
    <property type="molecule type" value="Genomic_DNA"/>
</dbReference>
<dbReference type="Proteomes" id="UP000199150">
    <property type="component" value="Unassembled WGS sequence"/>
</dbReference>
<organism evidence="3 4">
    <name type="scientific">Asticcacaulis taihuensis</name>
    <dbReference type="NCBI Taxonomy" id="260084"/>
    <lineage>
        <taxon>Bacteria</taxon>
        <taxon>Pseudomonadati</taxon>
        <taxon>Pseudomonadota</taxon>
        <taxon>Alphaproteobacteria</taxon>
        <taxon>Caulobacterales</taxon>
        <taxon>Caulobacteraceae</taxon>
        <taxon>Asticcacaulis</taxon>
    </lineage>
</organism>